<sequence>MSLSSTTPHPQSWTIRLKHHRTTVLLHVEPLLLLSTLKEELLAVLKEVSPNGFNGHQLPSSASEISFAKPVDPLDISQGWEPLEFSDDPEDPFNIDNEESKRKTKKLESESLKAYGIKDNAVLAFRFKSEKGTSWDVEQAVHMDEFGVENEGDMGMMKEYRG</sequence>
<evidence type="ECO:0000313" key="3">
    <source>
        <dbReference type="Proteomes" id="UP000053259"/>
    </source>
</evidence>
<accession>A0A0D2BDI6</accession>
<feature type="compositionally biased region" description="Basic and acidic residues" evidence="1">
    <location>
        <begin position="98"/>
        <end position="107"/>
    </location>
</feature>
<dbReference type="AlphaFoldDB" id="A0A0D2BDI6"/>
<dbReference type="HOGENOM" id="CLU_108547_0_0_1"/>
<name>A0A0D2BDI6_9PEZI</name>
<dbReference type="STRING" id="253628.A0A0D2BDI6"/>
<dbReference type="InParanoid" id="A0A0D2BDI6"/>
<keyword evidence="3" id="KW-1185">Reference proteome</keyword>
<reference evidence="2 3" key="1">
    <citation type="submission" date="2015-01" db="EMBL/GenBank/DDBJ databases">
        <title>The Genome Sequence of Ochroconis gallopava CBS43764.</title>
        <authorList>
            <consortium name="The Broad Institute Genomics Platform"/>
            <person name="Cuomo C."/>
            <person name="de Hoog S."/>
            <person name="Gorbushina A."/>
            <person name="Stielow B."/>
            <person name="Teixiera M."/>
            <person name="Abouelleil A."/>
            <person name="Chapman S.B."/>
            <person name="Priest M."/>
            <person name="Young S.K."/>
            <person name="Wortman J."/>
            <person name="Nusbaum C."/>
            <person name="Birren B."/>
        </authorList>
    </citation>
    <scope>NUCLEOTIDE SEQUENCE [LARGE SCALE GENOMIC DNA]</scope>
    <source>
        <strain evidence="2 3">CBS 43764</strain>
    </source>
</reference>
<protein>
    <submittedName>
        <fullName evidence="2">Uncharacterized protein</fullName>
    </submittedName>
</protein>
<feature type="region of interest" description="Disordered" evidence="1">
    <location>
        <begin position="78"/>
        <end position="107"/>
    </location>
</feature>
<dbReference type="Proteomes" id="UP000053259">
    <property type="component" value="Unassembled WGS sequence"/>
</dbReference>
<evidence type="ECO:0000256" key="1">
    <source>
        <dbReference type="SAM" id="MobiDB-lite"/>
    </source>
</evidence>
<dbReference type="RefSeq" id="XP_016219348.1">
    <property type="nucleotide sequence ID" value="XM_016353091.1"/>
</dbReference>
<organism evidence="2 3">
    <name type="scientific">Verruconis gallopava</name>
    <dbReference type="NCBI Taxonomy" id="253628"/>
    <lineage>
        <taxon>Eukaryota</taxon>
        <taxon>Fungi</taxon>
        <taxon>Dikarya</taxon>
        <taxon>Ascomycota</taxon>
        <taxon>Pezizomycotina</taxon>
        <taxon>Dothideomycetes</taxon>
        <taxon>Pleosporomycetidae</taxon>
        <taxon>Venturiales</taxon>
        <taxon>Sympoventuriaceae</taxon>
        <taxon>Verruconis</taxon>
    </lineage>
</organism>
<feature type="compositionally biased region" description="Acidic residues" evidence="1">
    <location>
        <begin position="84"/>
        <end position="97"/>
    </location>
</feature>
<dbReference type="EMBL" id="KN847529">
    <property type="protein sequence ID" value="KIW09479.1"/>
    <property type="molecule type" value="Genomic_DNA"/>
</dbReference>
<dbReference type="GeneID" id="27308331"/>
<dbReference type="VEuPathDB" id="FungiDB:PV09_00358"/>
<gene>
    <name evidence="2" type="ORF">PV09_00358</name>
</gene>
<evidence type="ECO:0000313" key="2">
    <source>
        <dbReference type="EMBL" id="KIW09479.1"/>
    </source>
</evidence>
<proteinExistence type="predicted"/>
<dbReference type="OrthoDB" id="5376498at2759"/>